<dbReference type="VEuPathDB" id="FungiDB:SDRG_05313"/>
<dbReference type="GeneID" id="19946040"/>
<protein>
    <submittedName>
        <fullName evidence="1">Uncharacterized protein</fullName>
    </submittedName>
</protein>
<dbReference type="InParanoid" id="T0QQS0"/>
<dbReference type="Proteomes" id="UP000030762">
    <property type="component" value="Unassembled WGS sequence"/>
</dbReference>
<evidence type="ECO:0000313" key="1">
    <source>
        <dbReference type="EMBL" id="EQC37086.1"/>
    </source>
</evidence>
<proteinExistence type="predicted"/>
<gene>
    <name evidence="1" type="ORF">SDRG_05313</name>
</gene>
<evidence type="ECO:0000313" key="2">
    <source>
        <dbReference type="Proteomes" id="UP000030762"/>
    </source>
</evidence>
<dbReference type="AlphaFoldDB" id="T0QQS0"/>
<name>T0QQS0_SAPDV</name>
<keyword evidence="2" id="KW-1185">Reference proteome</keyword>
<organism evidence="1 2">
    <name type="scientific">Saprolegnia diclina (strain VS20)</name>
    <dbReference type="NCBI Taxonomy" id="1156394"/>
    <lineage>
        <taxon>Eukaryota</taxon>
        <taxon>Sar</taxon>
        <taxon>Stramenopiles</taxon>
        <taxon>Oomycota</taxon>
        <taxon>Saprolegniomycetes</taxon>
        <taxon>Saprolegniales</taxon>
        <taxon>Saprolegniaceae</taxon>
        <taxon>Saprolegnia</taxon>
    </lineage>
</organism>
<dbReference type="EMBL" id="JH767145">
    <property type="protein sequence ID" value="EQC37086.1"/>
    <property type="molecule type" value="Genomic_DNA"/>
</dbReference>
<sequence length="374" mass="41095">MYQVNASVKGSLPFQPWAPVVLSLDGQHLRVDYGDTTTKSYDVVGCSATTTDATPFVVRVQFRNGKKLVLNMGSHALQAQLIQLLTTTSALDDTASVYDQLVGVATAITDRAALAKKSNLLPCGISVTDVQAHLRGLKDVHDHVSGLQSPLALYEWLLDTEAAYVARHRDLHGEAHPEVYAHCVYQQDPLNYALGTTSSVRLPDFKTFIGVCAFCKAEYDRGLLEIVYHGNGSWPCPRCQQQIRPDVFFKNKFGTTAFDVPMRNVLASCPQPSCHTRLPLPAIQRLHLSSGAATCTVCNLAVSYETYQIATLIREHPSIRHQSVRNADGSHTALLPTQREIPGSGLWSAYLEKTKALAQAKCDKSSSPRLEKFE</sequence>
<dbReference type="OrthoDB" id="10457053at2759"/>
<accession>T0QQS0</accession>
<dbReference type="RefSeq" id="XP_008609248.1">
    <property type="nucleotide sequence ID" value="XM_008611026.1"/>
</dbReference>
<reference evidence="1 2" key="1">
    <citation type="submission" date="2012-04" db="EMBL/GenBank/DDBJ databases">
        <title>The Genome Sequence of Saprolegnia declina VS20.</title>
        <authorList>
            <consortium name="The Broad Institute Genome Sequencing Platform"/>
            <person name="Russ C."/>
            <person name="Nusbaum C."/>
            <person name="Tyler B."/>
            <person name="van West P."/>
            <person name="Dieguez-Uribeondo J."/>
            <person name="de Bruijn I."/>
            <person name="Tripathy S."/>
            <person name="Jiang R."/>
            <person name="Young S.K."/>
            <person name="Zeng Q."/>
            <person name="Gargeya S."/>
            <person name="Fitzgerald M."/>
            <person name="Haas B."/>
            <person name="Abouelleil A."/>
            <person name="Alvarado L."/>
            <person name="Arachchi H.M."/>
            <person name="Berlin A."/>
            <person name="Chapman S.B."/>
            <person name="Goldberg J."/>
            <person name="Griggs A."/>
            <person name="Gujja S."/>
            <person name="Hansen M."/>
            <person name="Howarth C."/>
            <person name="Imamovic A."/>
            <person name="Larimer J."/>
            <person name="McCowen C."/>
            <person name="Montmayeur A."/>
            <person name="Murphy C."/>
            <person name="Neiman D."/>
            <person name="Pearson M."/>
            <person name="Priest M."/>
            <person name="Roberts A."/>
            <person name="Saif S."/>
            <person name="Shea T."/>
            <person name="Sisk P."/>
            <person name="Sykes S."/>
            <person name="Wortman J."/>
            <person name="Nusbaum C."/>
            <person name="Birren B."/>
        </authorList>
    </citation>
    <scope>NUCLEOTIDE SEQUENCE [LARGE SCALE GENOMIC DNA]</scope>
    <source>
        <strain evidence="1 2">VS20</strain>
    </source>
</reference>
<dbReference type="OMA" id="CHETITA"/>